<accession>A0A174ZSU8</accession>
<dbReference type="EMBL" id="CZBU01000001">
    <property type="protein sequence ID" value="CUQ75020.1"/>
    <property type="molecule type" value="Genomic_DNA"/>
</dbReference>
<evidence type="ECO:0000313" key="4">
    <source>
        <dbReference type="Proteomes" id="UP000095780"/>
    </source>
</evidence>
<evidence type="ECO:0000313" key="3">
    <source>
        <dbReference type="Proteomes" id="UP000095621"/>
    </source>
</evidence>
<dbReference type="RefSeq" id="WP_055214188.1">
    <property type="nucleotide sequence ID" value="NZ_CABIXW010000005.1"/>
</dbReference>
<dbReference type="OrthoDB" id="2863365at2"/>
<reference evidence="3 4" key="1">
    <citation type="submission" date="2015-09" db="EMBL/GenBank/DDBJ databases">
        <authorList>
            <consortium name="Pathogen Informatics"/>
        </authorList>
    </citation>
    <scope>NUCLEOTIDE SEQUENCE [LARGE SCALE GENOMIC DNA]</scope>
    <source>
        <strain evidence="1 3">2789STDY5834875</strain>
        <strain evidence="2 4">2789STDY5834878</strain>
    </source>
</reference>
<sequence length="144" mass="16624">MKFKKIIKNTIIFATMMLVIGVYTAPVISKAGDDVWYGASFDFDGHEKYLPSQFKYTSSSVWMSCTDKDIDGSYYYARVNAVNVSDNPVDVSHGYEYYFDVNETHTMLNWVYEEHYNKATVKCTGYSVDDYHGAWFGGYWNPDI</sequence>
<evidence type="ECO:0000313" key="1">
    <source>
        <dbReference type="EMBL" id="CUQ75020.1"/>
    </source>
</evidence>
<proteinExistence type="predicted"/>
<dbReference type="Proteomes" id="UP000095621">
    <property type="component" value="Unassembled WGS sequence"/>
</dbReference>
<dbReference type="AlphaFoldDB" id="A0A174ZSU8"/>
<protein>
    <submittedName>
        <fullName evidence="2">Uncharacterized protein</fullName>
    </submittedName>
</protein>
<organism evidence="2 4">
    <name type="scientific">Lachnospira eligens</name>
    <dbReference type="NCBI Taxonomy" id="39485"/>
    <lineage>
        <taxon>Bacteria</taxon>
        <taxon>Bacillati</taxon>
        <taxon>Bacillota</taxon>
        <taxon>Clostridia</taxon>
        <taxon>Lachnospirales</taxon>
        <taxon>Lachnospiraceae</taxon>
        <taxon>Lachnospira</taxon>
    </lineage>
</organism>
<name>A0A174ZSU8_9FIRM</name>
<evidence type="ECO:0000313" key="2">
    <source>
        <dbReference type="EMBL" id="CUQ86981.1"/>
    </source>
</evidence>
<dbReference type="Proteomes" id="UP000095780">
    <property type="component" value="Unassembled WGS sequence"/>
</dbReference>
<dbReference type="EMBL" id="CZBV01000005">
    <property type="protein sequence ID" value="CUQ86981.1"/>
    <property type="molecule type" value="Genomic_DNA"/>
</dbReference>
<gene>
    <name evidence="1" type="ORF">ERS852490_00280</name>
    <name evidence="2" type="ORF">ERS852492_01928</name>
</gene>